<comment type="caution">
    <text evidence="1">The sequence shown here is derived from an EMBL/GenBank/DDBJ whole genome shotgun (WGS) entry which is preliminary data.</text>
</comment>
<sequence>MGREAHPDQIQPTSVLKKGRKKAAKTAALLREGMAQTGASDLLSYLLAAGEREARHLRSQARRHDSEHYGKVKGDFLSLLLELISLRIPWVGMQWSR</sequence>
<dbReference type="Proteomes" id="UP000654345">
    <property type="component" value="Unassembled WGS sequence"/>
</dbReference>
<dbReference type="RefSeq" id="WP_201374670.1">
    <property type="nucleotide sequence ID" value="NZ_BNJG01000003.1"/>
</dbReference>
<protein>
    <submittedName>
        <fullName evidence="1">Uncharacterized protein</fullName>
    </submittedName>
</protein>
<evidence type="ECO:0000313" key="1">
    <source>
        <dbReference type="EMBL" id="GHO58364.1"/>
    </source>
</evidence>
<reference evidence="1 2" key="1">
    <citation type="journal article" date="2021" name="Int. J. Syst. Evol. Microbiol.">
        <title>Reticulibacter mediterranei gen. nov., sp. nov., within the new family Reticulibacteraceae fam. nov., and Ktedonospora formicarum gen. nov., sp. nov., Ktedonobacter robiniae sp. nov., Dictyobacter formicarum sp. nov. and Dictyobacter arantiisoli sp. nov., belonging to the class Ktedonobacteria.</title>
        <authorList>
            <person name="Yabe S."/>
            <person name="Zheng Y."/>
            <person name="Wang C.M."/>
            <person name="Sakai Y."/>
            <person name="Abe K."/>
            <person name="Yokota A."/>
            <person name="Donadio S."/>
            <person name="Cavaletti L."/>
            <person name="Monciardini P."/>
        </authorList>
    </citation>
    <scope>NUCLEOTIDE SEQUENCE [LARGE SCALE GENOMIC DNA]</scope>
    <source>
        <strain evidence="1 2">SOSP1-30</strain>
    </source>
</reference>
<gene>
    <name evidence="1" type="ORF">KSB_68390</name>
</gene>
<dbReference type="EMBL" id="BNJG01000003">
    <property type="protein sequence ID" value="GHO58364.1"/>
    <property type="molecule type" value="Genomic_DNA"/>
</dbReference>
<evidence type="ECO:0000313" key="2">
    <source>
        <dbReference type="Proteomes" id="UP000654345"/>
    </source>
</evidence>
<proteinExistence type="predicted"/>
<organism evidence="1 2">
    <name type="scientific">Ktedonobacter robiniae</name>
    <dbReference type="NCBI Taxonomy" id="2778365"/>
    <lineage>
        <taxon>Bacteria</taxon>
        <taxon>Bacillati</taxon>
        <taxon>Chloroflexota</taxon>
        <taxon>Ktedonobacteria</taxon>
        <taxon>Ktedonobacterales</taxon>
        <taxon>Ktedonobacteraceae</taxon>
        <taxon>Ktedonobacter</taxon>
    </lineage>
</organism>
<keyword evidence="2" id="KW-1185">Reference proteome</keyword>
<accession>A0ABQ3UZS8</accession>
<name>A0ABQ3UZS8_9CHLR</name>